<gene>
    <name evidence="1" type="ORF">QQX10_10605</name>
</gene>
<sequence length="192" mass="21752">MSETAPVPALVLVDVDGVIRALGDTVADLEHWPAESWQRNRVAIRWAGFTVTVTHSTAVIDRLRRIEAMPHTAMTWCTSWRNDAAASLAPVIGLGEDWPIVGHDLPEELQWTGWWKAARVYEATRTHKRVVWVDDDAARWVEKMRAAELGEWLNWLDERVLIISPDRRRGLTSEHLDAIENFLAPGASEVTE</sequence>
<protein>
    <recommendedName>
        <fullName evidence="3">Secreted protein</fullName>
    </recommendedName>
</protein>
<accession>A0AAW7MA83</accession>
<keyword evidence="2" id="KW-1185">Reference proteome</keyword>
<proteinExistence type="predicted"/>
<evidence type="ECO:0000313" key="2">
    <source>
        <dbReference type="Proteomes" id="UP001172737"/>
    </source>
</evidence>
<name>A0AAW7MA83_9MICO</name>
<dbReference type="Proteomes" id="UP001172737">
    <property type="component" value="Unassembled WGS sequence"/>
</dbReference>
<reference evidence="1" key="1">
    <citation type="submission" date="2023-06" db="EMBL/GenBank/DDBJ databases">
        <title>Sysu t00039.</title>
        <authorList>
            <person name="Gao L."/>
            <person name="Fang B.-Z."/>
            <person name="Li W.-J."/>
        </authorList>
    </citation>
    <scope>NUCLEOTIDE SEQUENCE</scope>
    <source>
        <strain evidence="1">SYSU T00039</strain>
    </source>
</reference>
<evidence type="ECO:0008006" key="3">
    <source>
        <dbReference type="Google" id="ProtNLM"/>
    </source>
</evidence>
<comment type="caution">
    <text evidence="1">The sequence shown here is derived from an EMBL/GenBank/DDBJ whole genome shotgun (WGS) entry which is preliminary data.</text>
</comment>
<evidence type="ECO:0000313" key="1">
    <source>
        <dbReference type="EMBL" id="MDN4488617.1"/>
    </source>
</evidence>
<organism evidence="1 2">
    <name type="scientific">Demequina lignilytica</name>
    <dbReference type="NCBI Taxonomy" id="3051663"/>
    <lineage>
        <taxon>Bacteria</taxon>
        <taxon>Bacillati</taxon>
        <taxon>Actinomycetota</taxon>
        <taxon>Actinomycetes</taxon>
        <taxon>Micrococcales</taxon>
        <taxon>Demequinaceae</taxon>
        <taxon>Demequina</taxon>
    </lineage>
</organism>
<dbReference type="RefSeq" id="WP_301120711.1">
    <property type="nucleotide sequence ID" value="NZ_JAUHPX010000006.1"/>
</dbReference>
<dbReference type="EMBL" id="JAUHPX010000006">
    <property type="protein sequence ID" value="MDN4488617.1"/>
    <property type="molecule type" value="Genomic_DNA"/>
</dbReference>
<dbReference type="AlphaFoldDB" id="A0AAW7MA83"/>